<dbReference type="InterPro" id="IPR012941">
    <property type="entry name" value="Phe_hydrox_C_dim_dom"/>
</dbReference>
<dbReference type="Gene3D" id="3.40.30.20">
    <property type="match status" value="1"/>
</dbReference>
<comment type="similarity">
    <text evidence="2">Belongs to the PheA/TfdB FAD monooxygenase family.</text>
</comment>
<accession>A0ABQ7K5U4</accession>
<dbReference type="InterPro" id="IPR036249">
    <property type="entry name" value="Thioredoxin-like_sf"/>
</dbReference>
<dbReference type="SUPFAM" id="SSF52833">
    <property type="entry name" value="Thioredoxin-like"/>
    <property type="match status" value="1"/>
</dbReference>
<reference evidence="8 9" key="1">
    <citation type="journal article" date="2020" name="Fungal Divers.">
        <title>Resolving the Mortierellaceae phylogeny through synthesis of multi-gene phylogenetics and phylogenomics.</title>
        <authorList>
            <person name="Vandepol N."/>
            <person name="Liber J."/>
            <person name="Desiro A."/>
            <person name="Na H."/>
            <person name="Kennedy M."/>
            <person name="Barry K."/>
            <person name="Grigoriev I.V."/>
            <person name="Miller A.N."/>
            <person name="O'Donnell K."/>
            <person name="Stajich J.E."/>
            <person name="Bonito G."/>
        </authorList>
    </citation>
    <scope>NUCLEOTIDE SEQUENCE [LARGE SCALE GENOMIC DNA]</scope>
    <source>
        <strain evidence="8 9">AD045</strain>
    </source>
</reference>
<dbReference type="Gene3D" id="3.30.9.10">
    <property type="entry name" value="D-Amino Acid Oxidase, subunit A, domain 2"/>
    <property type="match status" value="1"/>
</dbReference>
<keyword evidence="5" id="KW-0560">Oxidoreductase</keyword>
<gene>
    <name evidence="8" type="ORF">BGZ96_005416</name>
</gene>
<comment type="cofactor">
    <cofactor evidence="1">
        <name>FAD</name>
        <dbReference type="ChEBI" id="CHEBI:57692"/>
    </cofactor>
</comment>
<evidence type="ECO:0000256" key="1">
    <source>
        <dbReference type="ARBA" id="ARBA00001974"/>
    </source>
</evidence>
<evidence type="ECO:0000259" key="6">
    <source>
        <dbReference type="Pfam" id="PF01494"/>
    </source>
</evidence>
<dbReference type="SUPFAM" id="SSF51905">
    <property type="entry name" value="FAD/NAD(P)-binding domain"/>
    <property type="match status" value="1"/>
</dbReference>
<dbReference type="EMBL" id="JAAAIM010000254">
    <property type="protein sequence ID" value="KAG0291192.1"/>
    <property type="molecule type" value="Genomic_DNA"/>
</dbReference>
<dbReference type="Pfam" id="PF07976">
    <property type="entry name" value="Phe_hydrox_dim"/>
    <property type="match status" value="1"/>
</dbReference>
<keyword evidence="4" id="KW-0274">FAD</keyword>
<evidence type="ECO:0000256" key="5">
    <source>
        <dbReference type="ARBA" id="ARBA00023002"/>
    </source>
</evidence>
<evidence type="ECO:0000259" key="7">
    <source>
        <dbReference type="Pfam" id="PF07976"/>
    </source>
</evidence>
<dbReference type="PRINTS" id="PR00420">
    <property type="entry name" value="RNGMNOXGNASE"/>
</dbReference>
<feature type="domain" description="FAD-binding" evidence="6">
    <location>
        <begin position="17"/>
        <end position="390"/>
    </location>
</feature>
<evidence type="ECO:0000256" key="4">
    <source>
        <dbReference type="ARBA" id="ARBA00022827"/>
    </source>
</evidence>
<organism evidence="8 9">
    <name type="scientific">Linnemannia gamsii</name>
    <dbReference type="NCBI Taxonomy" id="64522"/>
    <lineage>
        <taxon>Eukaryota</taxon>
        <taxon>Fungi</taxon>
        <taxon>Fungi incertae sedis</taxon>
        <taxon>Mucoromycota</taxon>
        <taxon>Mortierellomycotina</taxon>
        <taxon>Mortierellomycetes</taxon>
        <taxon>Mortierellales</taxon>
        <taxon>Mortierellaceae</taxon>
        <taxon>Linnemannia</taxon>
    </lineage>
</organism>
<evidence type="ECO:0000313" key="8">
    <source>
        <dbReference type="EMBL" id="KAG0291192.1"/>
    </source>
</evidence>
<sequence>MPSTTHNPSSSSSTIIPVLISGAGPVGLYEALLLAQLGIPIRIIEREMAISPHSRALGLHARTMEILQFTGVVDPFLEIGGPIASVSYFKNARLVGSLPIIQASEQSRFSTGLFLEQAKTSEIFVSKLKELGVYVEYGWELLDTKVIEGGEEEYVETTIRRALVGGNVVKGEDQVLGDTELRAEQEDKEYETQVVRSKYLIACDGGRSTVRHKINVAFPGRSLDHKTLMWDGLCECDIPFKGISAVKGPNGRSLFVFPMNDGIIRVGVEDGNLAPGEDFQQTLREISVERFESAVKEAIYPAKFKVLSTTWLTCFKINERRAEHFVHKNRIFLAGDAAHIHSPAGGQGLNTGLHDAHNLAWKLGYVLNGLAKPEFLLPTYEERVAMADRSIRLSSKLLSRNRAQGFVAEIKAYLFFLLGPLVANWAGSVFFSSEVAMLDVKYDKNNINRPHETQPEPGADYKVGIRAKDGILLPFYSTSLATDTKDKKDPEPTLRLHSLFTGVARFHIVVFASHQLTTGSKELSIVLDRYVAQWRSKWTYDSVLHDGYADKDLFKVHIIAGPPSSSSYDASNTTLIDLSKREVGMGKVYIDNDGQTHKKYGFAAAKGQGGITVVRPDAHVGFRVHGVHEQSWKDVDKYFSTILLAQSE</sequence>
<evidence type="ECO:0000313" key="9">
    <source>
        <dbReference type="Proteomes" id="UP001194696"/>
    </source>
</evidence>
<feature type="domain" description="Phenol hydroxylase-like C-terminal dimerisation" evidence="7">
    <location>
        <begin position="496"/>
        <end position="646"/>
    </location>
</feature>
<dbReference type="Pfam" id="PF01494">
    <property type="entry name" value="FAD_binding_3"/>
    <property type="match status" value="1"/>
</dbReference>
<protein>
    <recommendedName>
        <fullName evidence="10">FAD-binding domain-containing protein</fullName>
    </recommendedName>
</protein>
<dbReference type="Proteomes" id="UP001194696">
    <property type="component" value="Unassembled WGS sequence"/>
</dbReference>
<keyword evidence="3" id="KW-0285">Flavoprotein</keyword>
<dbReference type="InterPro" id="IPR038220">
    <property type="entry name" value="PHOX_C_sf"/>
</dbReference>
<evidence type="ECO:0008006" key="10">
    <source>
        <dbReference type="Google" id="ProtNLM"/>
    </source>
</evidence>
<dbReference type="InterPro" id="IPR036188">
    <property type="entry name" value="FAD/NAD-bd_sf"/>
</dbReference>
<dbReference type="Gene3D" id="3.50.50.60">
    <property type="entry name" value="FAD/NAD(P)-binding domain"/>
    <property type="match status" value="1"/>
</dbReference>
<dbReference type="InterPro" id="IPR050641">
    <property type="entry name" value="RIFMO-like"/>
</dbReference>
<dbReference type="PANTHER" id="PTHR43004:SF19">
    <property type="entry name" value="BINDING MONOOXYGENASE, PUTATIVE (JCVI)-RELATED"/>
    <property type="match status" value="1"/>
</dbReference>
<evidence type="ECO:0000256" key="3">
    <source>
        <dbReference type="ARBA" id="ARBA00022630"/>
    </source>
</evidence>
<proteinExistence type="inferred from homology"/>
<comment type="caution">
    <text evidence="8">The sequence shown here is derived from an EMBL/GenBank/DDBJ whole genome shotgun (WGS) entry which is preliminary data.</text>
</comment>
<keyword evidence="9" id="KW-1185">Reference proteome</keyword>
<evidence type="ECO:0000256" key="2">
    <source>
        <dbReference type="ARBA" id="ARBA00007801"/>
    </source>
</evidence>
<dbReference type="InterPro" id="IPR002938">
    <property type="entry name" value="FAD-bd"/>
</dbReference>
<name>A0ABQ7K5U4_9FUNG</name>
<dbReference type="PANTHER" id="PTHR43004">
    <property type="entry name" value="TRK SYSTEM POTASSIUM UPTAKE PROTEIN"/>
    <property type="match status" value="1"/>
</dbReference>